<dbReference type="PANTHER" id="PTHR43527:SF2">
    <property type="entry name" value="4-DIPHOSPHOCYTIDYL-2-C-METHYL-D-ERYTHRITOL KINASE, CHLOROPLASTIC"/>
    <property type="match status" value="1"/>
</dbReference>
<evidence type="ECO:0000256" key="8">
    <source>
        <dbReference type="ARBA" id="ARBA00023229"/>
    </source>
</evidence>
<dbReference type="InterPro" id="IPR020568">
    <property type="entry name" value="Ribosomal_Su5_D2-typ_SF"/>
</dbReference>
<evidence type="ECO:0000256" key="6">
    <source>
        <dbReference type="ARBA" id="ARBA00022777"/>
    </source>
</evidence>
<dbReference type="NCBIfam" id="TIGR00154">
    <property type="entry name" value="ispE"/>
    <property type="match status" value="1"/>
</dbReference>
<dbReference type="InterPro" id="IPR006204">
    <property type="entry name" value="GHMP_kinase_N_dom"/>
</dbReference>
<evidence type="ECO:0000259" key="11">
    <source>
        <dbReference type="Pfam" id="PF00288"/>
    </source>
</evidence>
<accession>A0A6C2CPH1</accession>
<evidence type="ECO:0000256" key="4">
    <source>
        <dbReference type="ARBA" id="ARBA00022679"/>
    </source>
</evidence>
<comment type="pathway">
    <text evidence="10">Isoprenoid biosynthesis; isopentenyl diphosphate biosynthesis via DXP pathway; isopentenyl diphosphate from 1-deoxy-D-xylulose 5-phosphate: step 3/6.</text>
</comment>
<dbReference type="Proteomes" id="UP000389128">
    <property type="component" value="Unassembled WGS sequence"/>
</dbReference>
<evidence type="ECO:0000256" key="3">
    <source>
        <dbReference type="ARBA" id="ARBA00017473"/>
    </source>
</evidence>
<dbReference type="OrthoDB" id="9809438at2"/>
<evidence type="ECO:0000256" key="5">
    <source>
        <dbReference type="ARBA" id="ARBA00022741"/>
    </source>
</evidence>
<sequence>MPGIPDMSPSEFDPSALVRVPAPAKINLFLHIVGRRPDGYHLLQTAFRMLDWGDEISLRRRDDGAILRTTDVPGVPVEADLVVRAARALQAATGSIFGAEIGVDKRIPMGGGLGGGSSDAASVLIGLNRLWGCGLSRARLQEIGLTLGADVPFFIFGETAFAEGVGEDLQAMSVPPAWYLMVAPDASVPTAEIFSAKELTRDSEILIMRAFAMHTTRNDMQATVCRKFPKVAEALVWLSHYGAARMSGSGACIFAPFDSKEKAEQVAAVAPQGWKVWVAEGLDRHPLQSWVV</sequence>
<feature type="binding site" evidence="10">
    <location>
        <begin position="108"/>
        <end position="118"/>
    </location>
    <ligand>
        <name>ATP</name>
        <dbReference type="ChEBI" id="CHEBI:30616"/>
    </ligand>
</feature>
<dbReference type="GO" id="GO:0019288">
    <property type="term" value="P:isopentenyl diphosphate biosynthetic process, methylerythritol 4-phosphate pathway"/>
    <property type="evidence" value="ECO:0007669"/>
    <property type="project" value="UniProtKB-UniRule"/>
</dbReference>
<dbReference type="InterPro" id="IPR014721">
    <property type="entry name" value="Ribsml_uS5_D2-typ_fold_subgr"/>
</dbReference>
<name>A0A6C2CPH1_9RHOO</name>
<feature type="domain" description="GHMP kinase C-terminal" evidence="12">
    <location>
        <begin position="220"/>
        <end position="272"/>
    </location>
</feature>
<dbReference type="Gene3D" id="3.30.230.10">
    <property type="match status" value="1"/>
</dbReference>
<evidence type="ECO:0000259" key="12">
    <source>
        <dbReference type="Pfam" id="PF08544"/>
    </source>
</evidence>
<feature type="domain" description="GHMP kinase N-terminal" evidence="11">
    <location>
        <begin position="81"/>
        <end position="157"/>
    </location>
</feature>
<comment type="function">
    <text evidence="10">Catalyzes the phosphorylation of the position 2 hydroxy group of 4-diphosphocytidyl-2C-methyl-D-erythritol.</text>
</comment>
<proteinExistence type="inferred from homology"/>
<organism evidence="13 14">
    <name type="scientific">Zoogloea oleivorans</name>
    <dbReference type="NCBI Taxonomy" id="1552750"/>
    <lineage>
        <taxon>Bacteria</taxon>
        <taxon>Pseudomonadati</taxon>
        <taxon>Pseudomonadota</taxon>
        <taxon>Betaproteobacteria</taxon>
        <taxon>Rhodocyclales</taxon>
        <taxon>Zoogloeaceae</taxon>
        <taxon>Zoogloea</taxon>
    </lineage>
</organism>
<feature type="active site" evidence="10">
    <location>
        <position position="150"/>
    </location>
</feature>
<dbReference type="InterPro" id="IPR004424">
    <property type="entry name" value="IspE"/>
</dbReference>
<dbReference type="SUPFAM" id="SSF54211">
    <property type="entry name" value="Ribosomal protein S5 domain 2-like"/>
    <property type="match status" value="1"/>
</dbReference>
<keyword evidence="14" id="KW-1185">Reference proteome</keyword>
<gene>
    <name evidence="10" type="primary">ispE</name>
    <name evidence="13" type="ORF">ETQ85_13585</name>
</gene>
<evidence type="ECO:0000313" key="14">
    <source>
        <dbReference type="Proteomes" id="UP000389128"/>
    </source>
</evidence>
<keyword evidence="5 10" id="KW-0547">Nucleotide-binding</keyword>
<evidence type="ECO:0000313" key="13">
    <source>
        <dbReference type="EMBL" id="TYC55927.1"/>
    </source>
</evidence>
<dbReference type="InterPro" id="IPR013750">
    <property type="entry name" value="GHMP_kinase_C_dom"/>
</dbReference>
<dbReference type="SUPFAM" id="SSF55060">
    <property type="entry name" value="GHMP Kinase, C-terminal domain"/>
    <property type="match status" value="1"/>
</dbReference>
<dbReference type="Pfam" id="PF08544">
    <property type="entry name" value="GHMP_kinases_C"/>
    <property type="match status" value="1"/>
</dbReference>
<dbReference type="Pfam" id="PF00288">
    <property type="entry name" value="GHMP_kinases_N"/>
    <property type="match status" value="1"/>
</dbReference>
<evidence type="ECO:0000256" key="2">
    <source>
        <dbReference type="ARBA" id="ARBA00012052"/>
    </source>
</evidence>
<evidence type="ECO:0000256" key="1">
    <source>
        <dbReference type="ARBA" id="ARBA00009684"/>
    </source>
</evidence>
<evidence type="ECO:0000256" key="7">
    <source>
        <dbReference type="ARBA" id="ARBA00022840"/>
    </source>
</evidence>
<dbReference type="GO" id="GO:0005524">
    <property type="term" value="F:ATP binding"/>
    <property type="evidence" value="ECO:0007669"/>
    <property type="project" value="UniProtKB-UniRule"/>
</dbReference>
<keyword evidence="7 10" id="KW-0067">ATP-binding</keyword>
<dbReference type="HAMAP" id="MF_00061">
    <property type="entry name" value="IspE"/>
    <property type="match status" value="1"/>
</dbReference>
<dbReference type="Gene3D" id="3.30.70.890">
    <property type="entry name" value="GHMP kinase, C-terminal domain"/>
    <property type="match status" value="1"/>
</dbReference>
<feature type="active site" evidence="10">
    <location>
        <position position="25"/>
    </location>
</feature>
<dbReference type="InterPro" id="IPR036554">
    <property type="entry name" value="GHMP_kinase_C_sf"/>
</dbReference>
<dbReference type="AlphaFoldDB" id="A0A6C2CPH1"/>
<comment type="similarity">
    <text evidence="1 10">Belongs to the GHMP kinase family. IspE subfamily.</text>
</comment>
<dbReference type="GO" id="GO:0016114">
    <property type="term" value="P:terpenoid biosynthetic process"/>
    <property type="evidence" value="ECO:0007669"/>
    <property type="project" value="UniProtKB-UniRule"/>
</dbReference>
<dbReference type="UniPathway" id="UPA00056">
    <property type="reaction ID" value="UER00094"/>
</dbReference>
<dbReference type="PIRSF" id="PIRSF010376">
    <property type="entry name" value="IspE"/>
    <property type="match status" value="1"/>
</dbReference>
<dbReference type="EC" id="2.7.1.148" evidence="2 10"/>
<evidence type="ECO:0000256" key="10">
    <source>
        <dbReference type="HAMAP-Rule" id="MF_00061"/>
    </source>
</evidence>
<comment type="caution">
    <text evidence="13">The sequence shown here is derived from an EMBL/GenBank/DDBJ whole genome shotgun (WGS) entry which is preliminary data.</text>
</comment>
<reference evidence="13 14" key="1">
    <citation type="submission" date="2019-01" db="EMBL/GenBank/DDBJ databases">
        <title>Zoogloea oleivorans genome sequencing and assembly.</title>
        <authorList>
            <person name="Tancsics A."/>
            <person name="Farkas M."/>
            <person name="Kriszt B."/>
            <person name="Maroti G."/>
            <person name="Horvath B."/>
        </authorList>
    </citation>
    <scope>NUCLEOTIDE SEQUENCE [LARGE SCALE GENOMIC DNA]</scope>
    <source>
        <strain evidence="13 14">Buc</strain>
    </source>
</reference>
<keyword evidence="6 10" id="KW-0418">Kinase</keyword>
<dbReference type="GO" id="GO:0050515">
    <property type="term" value="F:4-(cytidine 5'-diphospho)-2-C-methyl-D-erythritol kinase activity"/>
    <property type="evidence" value="ECO:0007669"/>
    <property type="project" value="UniProtKB-UniRule"/>
</dbReference>
<protein>
    <recommendedName>
        <fullName evidence="3 10">4-diphosphocytidyl-2-C-methyl-D-erythritol kinase</fullName>
        <shortName evidence="10">CMK</shortName>
        <ecNumber evidence="2 10">2.7.1.148</ecNumber>
    </recommendedName>
    <alternativeName>
        <fullName evidence="9 10">4-(cytidine-5'-diphospho)-2-C-methyl-D-erythritol kinase</fullName>
    </alternativeName>
</protein>
<dbReference type="PANTHER" id="PTHR43527">
    <property type="entry name" value="4-DIPHOSPHOCYTIDYL-2-C-METHYL-D-ERYTHRITOL KINASE, CHLOROPLASTIC"/>
    <property type="match status" value="1"/>
</dbReference>
<evidence type="ECO:0000256" key="9">
    <source>
        <dbReference type="ARBA" id="ARBA00032554"/>
    </source>
</evidence>
<dbReference type="EMBL" id="SDKK01000012">
    <property type="protein sequence ID" value="TYC55927.1"/>
    <property type="molecule type" value="Genomic_DNA"/>
</dbReference>
<keyword evidence="4 10" id="KW-0808">Transferase</keyword>
<comment type="catalytic activity">
    <reaction evidence="10">
        <text>4-CDP-2-C-methyl-D-erythritol + ATP = 4-CDP-2-C-methyl-D-erythritol 2-phosphate + ADP + H(+)</text>
        <dbReference type="Rhea" id="RHEA:18437"/>
        <dbReference type="ChEBI" id="CHEBI:15378"/>
        <dbReference type="ChEBI" id="CHEBI:30616"/>
        <dbReference type="ChEBI" id="CHEBI:57823"/>
        <dbReference type="ChEBI" id="CHEBI:57919"/>
        <dbReference type="ChEBI" id="CHEBI:456216"/>
        <dbReference type="EC" id="2.7.1.148"/>
    </reaction>
</comment>
<keyword evidence="8 10" id="KW-0414">Isoprene biosynthesis</keyword>